<keyword evidence="4" id="KW-0009">Actin-binding</keyword>
<organism evidence="7 9">
    <name type="scientific">Canis lupus familiaris</name>
    <name type="common">Dog</name>
    <name type="synonym">Canis familiaris</name>
    <dbReference type="NCBI Taxonomy" id="9615"/>
    <lineage>
        <taxon>Eukaryota</taxon>
        <taxon>Metazoa</taxon>
        <taxon>Chordata</taxon>
        <taxon>Craniata</taxon>
        <taxon>Vertebrata</taxon>
        <taxon>Euteleostomi</taxon>
        <taxon>Mammalia</taxon>
        <taxon>Eutheria</taxon>
        <taxon>Laurasiatheria</taxon>
        <taxon>Carnivora</taxon>
        <taxon>Caniformia</taxon>
        <taxon>Canidae</taxon>
        <taxon>Canis</taxon>
    </lineage>
</organism>
<evidence type="ECO:0000313" key="7">
    <source>
        <dbReference type="Ensembl" id="ENSCAFP00040004515.1"/>
    </source>
</evidence>
<dbReference type="Gene3D" id="3.10.20.90">
    <property type="entry name" value="Phosphatidylinositol 3-kinase Catalytic Subunit, Chain A, domain 1"/>
    <property type="match status" value="1"/>
</dbReference>
<dbReference type="Proteomes" id="UP000002254">
    <property type="component" value="Chromosome 9"/>
</dbReference>
<dbReference type="InterPro" id="IPR038185">
    <property type="entry name" value="MyTH4_dom_sf"/>
</dbReference>
<sequence>MSSPYAATSPTTTDSIAYASLSTDSHSYTMQEFALCHFRKPQPALWGSMGAPGPTIQSLWPQAPIKESLISLSDEDTNKQAVESFRVLMQFMGDQPKPRGKNDLELLYELLKLCREENLRDEIYCQVIKQVTCHPQPEHCTRGWNLLSLLTGCFSPSATLMPYVIKFLQNSGSSQELARNSQEHLQRTVKYGGRQRLPSLGEIQAFLKGQGMRSLLIHLPGGVDYRTTIQTFTVAAEVVEELCRQMGITDPQEMQEFALFLIKKEGELVRPLLPHEYLNSVVEQDTSLHSRRLIWETPLHFDNPTYITTHYKQVSCHPHPGLHAAYRSLDPGLQLANEPLPGWGTSKPPPSQDMLNYLPKPLRGHVNIPIIKKLIDQELRQLQVYNSQEAQISFIEAVSQLPLFGYTVYVVLRVSQMALPGPSLLGLNHQHLIVMDPCSQKQCCSITLKDLHRLHLLSPLESEGPPGLELNYGSADNPQTIWFELLKAQELMHTIVFLTDRGLPSK</sequence>
<keyword evidence="2" id="KW-0963">Cytoplasm</keyword>
<accession>A0A8C0PV37</accession>
<name>A0A8C0PV37_CANLF</name>
<evidence type="ECO:0000313" key="8">
    <source>
        <dbReference type="Proteomes" id="UP000002254"/>
    </source>
</evidence>
<dbReference type="PROSITE" id="PS51016">
    <property type="entry name" value="MYTH4"/>
    <property type="match status" value="1"/>
</dbReference>
<dbReference type="Pfam" id="PF00373">
    <property type="entry name" value="FERM_M"/>
    <property type="match status" value="1"/>
</dbReference>
<dbReference type="Ensembl" id="ENSCAFT00000039000.4">
    <property type="protein sequence ID" value="ENSCAFP00000034798.4"/>
    <property type="gene ID" value="ENSCAFG00000004837.5"/>
</dbReference>
<reference evidence="6 8" key="1">
    <citation type="journal article" date="2005" name="Nature">
        <title>Genome sequence, comparative analysis and haplotype structure of the domestic dog.</title>
        <authorList>
            <consortium name="Broad Sequencing Platform"/>
            <person name="Lindblad-Toh K."/>
            <person name="Wade C.M."/>
            <person name="Mikkelsen T.S."/>
            <person name="Karlsson E.K."/>
            <person name="Jaffe D.B."/>
            <person name="Kamal M."/>
            <person name="Clamp M."/>
            <person name="Chang J.L."/>
            <person name="Kulbokas E.J. III"/>
            <person name="Zody M.C."/>
            <person name="Mauceli E."/>
            <person name="Xie X."/>
            <person name="Breen M."/>
            <person name="Wayne R.K."/>
            <person name="Ostrander E.A."/>
            <person name="Ponting C.P."/>
            <person name="Galibert F."/>
            <person name="Smith D.R."/>
            <person name="DeJong P.J."/>
            <person name="Kirkness E."/>
            <person name="Alvarez P."/>
            <person name="Biagi T."/>
            <person name="Brockman W."/>
            <person name="Butler J."/>
            <person name="Chin C.W."/>
            <person name="Cook A."/>
            <person name="Cuff J."/>
            <person name="Daly M.J."/>
            <person name="DeCaprio D."/>
            <person name="Gnerre S."/>
            <person name="Grabherr M."/>
            <person name="Kellis M."/>
            <person name="Kleber M."/>
            <person name="Bardeleben C."/>
            <person name="Goodstadt L."/>
            <person name="Heger A."/>
            <person name="Hitte C."/>
            <person name="Kim L."/>
            <person name="Koepfli K.P."/>
            <person name="Parker H.G."/>
            <person name="Pollinger J.P."/>
            <person name="Searle S.M."/>
            <person name="Sutter N.B."/>
            <person name="Thomas R."/>
            <person name="Webber C."/>
            <person name="Baldwin J."/>
            <person name="Abebe A."/>
            <person name="Abouelleil A."/>
            <person name="Aftuck L."/>
            <person name="Ait-Zahra M."/>
            <person name="Aldredge T."/>
            <person name="Allen N."/>
            <person name="An P."/>
            <person name="Anderson S."/>
            <person name="Antoine C."/>
            <person name="Arachchi H."/>
            <person name="Aslam A."/>
            <person name="Ayotte L."/>
            <person name="Bachantsang P."/>
            <person name="Barry A."/>
            <person name="Bayul T."/>
            <person name="Benamara M."/>
            <person name="Berlin A."/>
            <person name="Bessette D."/>
            <person name="Blitshteyn B."/>
            <person name="Bloom T."/>
            <person name="Blye J."/>
            <person name="Boguslavskiy L."/>
            <person name="Bonnet C."/>
            <person name="Boukhgalter B."/>
            <person name="Brown A."/>
            <person name="Cahill P."/>
            <person name="Calixte N."/>
            <person name="Camarata J."/>
            <person name="Cheshatsang Y."/>
            <person name="Chu J."/>
            <person name="Citroen M."/>
            <person name="Collymore A."/>
            <person name="Cooke P."/>
            <person name="Dawoe T."/>
            <person name="Daza R."/>
            <person name="Decktor K."/>
            <person name="DeGray S."/>
            <person name="Dhargay N."/>
            <person name="Dooley K."/>
            <person name="Dooley K."/>
            <person name="Dorje P."/>
            <person name="Dorjee K."/>
            <person name="Dorris L."/>
            <person name="Duffey N."/>
            <person name="Dupes A."/>
            <person name="Egbiremolen O."/>
            <person name="Elong R."/>
            <person name="Falk J."/>
            <person name="Farina A."/>
            <person name="Faro S."/>
            <person name="Ferguson D."/>
            <person name="Ferreira P."/>
            <person name="Fisher S."/>
            <person name="FitzGerald M."/>
            <person name="Foley K."/>
            <person name="Foley C."/>
            <person name="Franke A."/>
            <person name="Friedrich D."/>
            <person name="Gage D."/>
            <person name="Garber M."/>
            <person name="Gearin G."/>
            <person name="Giannoukos G."/>
            <person name="Goode T."/>
            <person name="Goyette A."/>
            <person name="Graham J."/>
            <person name="Grandbois E."/>
            <person name="Gyaltsen K."/>
            <person name="Hafez N."/>
            <person name="Hagopian D."/>
            <person name="Hagos B."/>
            <person name="Hall J."/>
            <person name="Healy C."/>
            <person name="Hegarty R."/>
            <person name="Honan T."/>
            <person name="Horn A."/>
            <person name="Houde N."/>
            <person name="Hughes L."/>
            <person name="Hunnicutt L."/>
            <person name="Husby M."/>
            <person name="Jester B."/>
            <person name="Jones C."/>
            <person name="Kamat A."/>
            <person name="Kanga B."/>
            <person name="Kells C."/>
            <person name="Khazanovich D."/>
            <person name="Kieu A.C."/>
            <person name="Kisner P."/>
            <person name="Kumar M."/>
            <person name="Lance K."/>
            <person name="Landers T."/>
            <person name="Lara M."/>
            <person name="Lee W."/>
            <person name="Leger J.P."/>
            <person name="Lennon N."/>
            <person name="Leuper L."/>
            <person name="LeVine S."/>
            <person name="Liu J."/>
            <person name="Liu X."/>
            <person name="Lokyitsang Y."/>
            <person name="Lokyitsang T."/>
            <person name="Lui A."/>
            <person name="Macdonald J."/>
            <person name="Major J."/>
            <person name="Marabella R."/>
            <person name="Maru K."/>
            <person name="Matthews C."/>
            <person name="McDonough S."/>
            <person name="Mehta T."/>
            <person name="Meldrim J."/>
            <person name="Melnikov A."/>
            <person name="Meneus L."/>
            <person name="Mihalev A."/>
            <person name="Mihova T."/>
            <person name="Miller K."/>
            <person name="Mittelman R."/>
            <person name="Mlenga V."/>
            <person name="Mulrain L."/>
            <person name="Munson G."/>
            <person name="Navidi A."/>
            <person name="Naylor J."/>
            <person name="Nguyen T."/>
            <person name="Nguyen N."/>
            <person name="Nguyen C."/>
            <person name="Nguyen T."/>
            <person name="Nicol R."/>
            <person name="Norbu N."/>
            <person name="Norbu C."/>
            <person name="Novod N."/>
            <person name="Nyima T."/>
            <person name="Olandt P."/>
            <person name="O'Neill B."/>
            <person name="O'Neill K."/>
            <person name="Osman S."/>
            <person name="Oyono L."/>
            <person name="Patti C."/>
            <person name="Perrin D."/>
            <person name="Phunkhang P."/>
            <person name="Pierre F."/>
            <person name="Priest M."/>
            <person name="Rachupka A."/>
            <person name="Raghuraman S."/>
            <person name="Rameau R."/>
            <person name="Ray V."/>
            <person name="Raymond C."/>
            <person name="Rege F."/>
            <person name="Rise C."/>
            <person name="Rogers J."/>
            <person name="Rogov P."/>
            <person name="Sahalie J."/>
            <person name="Settipalli S."/>
            <person name="Sharpe T."/>
            <person name="Shea T."/>
            <person name="Sheehan M."/>
            <person name="Sherpa N."/>
            <person name="Shi J."/>
            <person name="Shih D."/>
            <person name="Sloan J."/>
            <person name="Smith C."/>
            <person name="Sparrow T."/>
            <person name="Stalker J."/>
            <person name="Stange-Thomann N."/>
            <person name="Stavropoulos S."/>
            <person name="Stone C."/>
            <person name="Stone S."/>
            <person name="Sykes S."/>
            <person name="Tchuinga P."/>
            <person name="Tenzing P."/>
            <person name="Tesfaye S."/>
            <person name="Thoulutsang D."/>
            <person name="Thoulutsang Y."/>
            <person name="Topham K."/>
            <person name="Topping I."/>
            <person name="Tsamla T."/>
            <person name="Vassiliev H."/>
            <person name="Venkataraman V."/>
            <person name="Vo A."/>
            <person name="Wangchuk T."/>
            <person name="Wangdi T."/>
            <person name="Weiand M."/>
            <person name="Wilkinson J."/>
            <person name="Wilson A."/>
            <person name="Yadav S."/>
            <person name="Yang S."/>
            <person name="Yang X."/>
            <person name="Young G."/>
            <person name="Yu Q."/>
            <person name="Zainoun J."/>
            <person name="Zembek L."/>
            <person name="Zimmer A."/>
            <person name="Lander E.S."/>
        </authorList>
    </citation>
    <scope>NUCLEOTIDE SEQUENCE [LARGE SCALE GENOMIC DNA]</scope>
    <source>
        <strain evidence="6">Boxer</strain>
    </source>
</reference>
<dbReference type="SMART" id="SM00139">
    <property type="entry name" value="MyTH4"/>
    <property type="match status" value="1"/>
</dbReference>
<dbReference type="Pfam" id="PF00784">
    <property type="entry name" value="MyTH4"/>
    <property type="match status" value="1"/>
</dbReference>
<evidence type="ECO:0000313" key="6">
    <source>
        <dbReference type="Ensembl" id="ENSCAFP00000034798.4"/>
    </source>
</evidence>
<keyword evidence="3" id="KW-0677">Repeat</keyword>
<comment type="subcellular location">
    <subcellularLocation>
        <location evidence="1">Cytoplasm</location>
    </subcellularLocation>
</comment>
<evidence type="ECO:0000259" key="5">
    <source>
        <dbReference type="PROSITE" id="PS51016"/>
    </source>
</evidence>
<dbReference type="Ensembl" id="ENSCAFT00040005251.1">
    <property type="protein sequence ID" value="ENSCAFP00040004515.1"/>
    <property type="gene ID" value="ENSCAFG00040002734.1"/>
</dbReference>
<protein>
    <recommendedName>
        <fullName evidence="5">MyTH4 domain-containing protein</fullName>
    </recommendedName>
</protein>
<evidence type="ECO:0000256" key="3">
    <source>
        <dbReference type="ARBA" id="ARBA00022737"/>
    </source>
</evidence>
<dbReference type="GO" id="GO:0003779">
    <property type="term" value="F:actin binding"/>
    <property type="evidence" value="ECO:0007669"/>
    <property type="project" value="UniProtKB-KW"/>
</dbReference>
<dbReference type="PANTHER" id="PTHR22692">
    <property type="entry name" value="MYOSIN VII, XV"/>
    <property type="match status" value="1"/>
</dbReference>
<dbReference type="AlphaFoldDB" id="A0A8C0PV37"/>
<dbReference type="Proteomes" id="UP000694542">
    <property type="component" value="Chromosome 9"/>
</dbReference>
<reference evidence="7" key="3">
    <citation type="submission" date="2025-05" db="UniProtKB">
        <authorList>
            <consortium name="Ensembl"/>
        </authorList>
    </citation>
    <scope>IDENTIFICATION</scope>
</reference>
<proteinExistence type="predicted"/>
<dbReference type="OrthoDB" id="8182952at2759"/>
<reference evidence="7" key="2">
    <citation type="submission" date="2018-10" db="EMBL/GenBank/DDBJ databases">
        <title>De novo assembly of a Great Dane genome.</title>
        <authorList>
            <person name="Kidd J.M."/>
            <person name="Pendleton A.L."/>
            <person name="Shen F."/>
            <person name="Emery S."/>
        </authorList>
    </citation>
    <scope>NUCLEOTIDE SEQUENCE [LARGE SCALE GENOMIC DNA]</scope>
    <source>
        <strain evidence="7">Great Dane</strain>
    </source>
</reference>
<evidence type="ECO:0000256" key="2">
    <source>
        <dbReference type="ARBA" id="ARBA00022490"/>
    </source>
</evidence>
<evidence type="ECO:0000256" key="1">
    <source>
        <dbReference type="ARBA" id="ARBA00004496"/>
    </source>
</evidence>
<dbReference type="GO" id="GO:0005856">
    <property type="term" value="C:cytoskeleton"/>
    <property type="evidence" value="ECO:0007669"/>
    <property type="project" value="InterPro"/>
</dbReference>
<evidence type="ECO:0000313" key="9">
    <source>
        <dbReference type="Proteomes" id="UP000694542"/>
    </source>
</evidence>
<evidence type="ECO:0000256" key="4">
    <source>
        <dbReference type="ARBA" id="ARBA00023203"/>
    </source>
</evidence>
<feature type="domain" description="MyTH4" evidence="5">
    <location>
        <begin position="60"/>
        <end position="207"/>
    </location>
</feature>
<dbReference type="Gene3D" id="1.25.40.530">
    <property type="entry name" value="MyTH4 domain"/>
    <property type="match status" value="2"/>
</dbReference>
<dbReference type="InterPro" id="IPR019748">
    <property type="entry name" value="FERM_central"/>
</dbReference>
<dbReference type="InterPro" id="IPR051567">
    <property type="entry name" value="Unconventional_Myosin_ATPase"/>
</dbReference>
<dbReference type="PANTHER" id="PTHR22692:SF16">
    <property type="entry name" value="MYOSIN XVB"/>
    <property type="match status" value="1"/>
</dbReference>
<dbReference type="InterPro" id="IPR000857">
    <property type="entry name" value="MyTH4_dom"/>
</dbReference>